<evidence type="ECO:0000313" key="2">
    <source>
        <dbReference type="Proteomes" id="UP001165121"/>
    </source>
</evidence>
<sequence length="85" mass="9918">MAQVPIRSIWVHDHQIEGPTKKMVQVPIRSTRVHGNQTDMIIFRFEDGTKKMVQVPIRSTRVPGDPIDQRSRSRSIWCNHFVNPE</sequence>
<proteinExistence type="predicted"/>
<gene>
    <name evidence="1" type="ORF">Pfra01_001204800</name>
</gene>
<name>A0A9W7CTM7_9STRA</name>
<protein>
    <submittedName>
        <fullName evidence="1">Unnamed protein product</fullName>
    </submittedName>
</protein>
<dbReference type="Proteomes" id="UP001165121">
    <property type="component" value="Unassembled WGS sequence"/>
</dbReference>
<accession>A0A9W7CTM7</accession>
<reference evidence="1" key="1">
    <citation type="submission" date="2023-04" db="EMBL/GenBank/DDBJ databases">
        <title>Phytophthora fragariaefolia NBRC 109709.</title>
        <authorList>
            <person name="Ichikawa N."/>
            <person name="Sato H."/>
            <person name="Tonouchi N."/>
        </authorList>
    </citation>
    <scope>NUCLEOTIDE SEQUENCE</scope>
    <source>
        <strain evidence="1">NBRC 109709</strain>
    </source>
</reference>
<comment type="caution">
    <text evidence="1">The sequence shown here is derived from an EMBL/GenBank/DDBJ whole genome shotgun (WGS) entry which is preliminary data.</text>
</comment>
<organism evidence="1 2">
    <name type="scientific">Phytophthora fragariaefolia</name>
    <dbReference type="NCBI Taxonomy" id="1490495"/>
    <lineage>
        <taxon>Eukaryota</taxon>
        <taxon>Sar</taxon>
        <taxon>Stramenopiles</taxon>
        <taxon>Oomycota</taxon>
        <taxon>Peronosporomycetes</taxon>
        <taxon>Peronosporales</taxon>
        <taxon>Peronosporaceae</taxon>
        <taxon>Phytophthora</taxon>
    </lineage>
</organism>
<dbReference type="EMBL" id="BSXT01001200">
    <property type="protein sequence ID" value="GMF39914.1"/>
    <property type="molecule type" value="Genomic_DNA"/>
</dbReference>
<dbReference type="AlphaFoldDB" id="A0A9W7CTM7"/>
<evidence type="ECO:0000313" key="1">
    <source>
        <dbReference type="EMBL" id="GMF39914.1"/>
    </source>
</evidence>
<keyword evidence="2" id="KW-1185">Reference proteome</keyword>